<dbReference type="Proteomes" id="UP000243416">
    <property type="component" value="Unassembled WGS sequence"/>
</dbReference>
<dbReference type="PANTHER" id="PTHR47698:SF2">
    <property type="entry name" value="FATTY-ACID-BINDING PROTEIN 3, CHLOROPLASTIC"/>
    <property type="match status" value="1"/>
</dbReference>
<dbReference type="SUPFAM" id="SSF54626">
    <property type="entry name" value="Chalcone isomerase"/>
    <property type="match status" value="1"/>
</dbReference>
<gene>
    <name evidence="1" type="ORF">ACY05_02990</name>
</gene>
<dbReference type="RefSeq" id="WP_067170497.1">
    <property type="nucleotide sequence ID" value="NZ_LFZK01000001.1"/>
</dbReference>
<organism evidence="1 2">
    <name type="scientific">Sterolibacterium denitrificans</name>
    <dbReference type="NCBI Taxonomy" id="157592"/>
    <lineage>
        <taxon>Bacteria</taxon>
        <taxon>Pseudomonadati</taxon>
        <taxon>Pseudomonadota</taxon>
        <taxon>Betaproteobacteria</taxon>
        <taxon>Nitrosomonadales</taxon>
        <taxon>Sterolibacteriaceae</taxon>
        <taxon>Sterolibacterium</taxon>
    </lineage>
</organism>
<accession>A0A656Z933</accession>
<protein>
    <submittedName>
        <fullName evidence="1">Membrane protein</fullName>
    </submittedName>
</protein>
<dbReference type="OrthoDB" id="9795336at2"/>
<dbReference type="InterPro" id="IPR036298">
    <property type="entry name" value="Chalcone_isomerase_sf"/>
</dbReference>
<sequence length="190" mass="20610">MNKLLVTLLFCIAGLAHAAADIAGVKYEDKTKLDAAELQFNGAGLRSKLFLKVYAIGLYLPEKKTAAADVLALSGPKRLHIVTLRELTAEQFADALVGGIRKNHTDAEMAALKDRIEEFRLAILSVKTTAKGTLVTIDWLPESGTRLSIDGKPQGKDIAGADFYRALLQIWLGQKPAQDDLKDALLGKPQ</sequence>
<dbReference type="AlphaFoldDB" id="A0A656Z933"/>
<dbReference type="EMBL" id="LFZK01000001">
    <property type="protein sequence ID" value="KYC29477.1"/>
    <property type="molecule type" value="Genomic_DNA"/>
</dbReference>
<comment type="caution">
    <text evidence="1">The sequence shown here is derived from an EMBL/GenBank/DDBJ whole genome shotgun (WGS) entry which is preliminary data.</text>
</comment>
<dbReference type="Pfam" id="PF16036">
    <property type="entry name" value="Chalcone_3"/>
    <property type="match status" value="1"/>
</dbReference>
<dbReference type="GO" id="GO:0004812">
    <property type="term" value="F:aminoacyl-tRNA ligase activity"/>
    <property type="evidence" value="ECO:0007669"/>
    <property type="project" value="UniProtKB-KW"/>
</dbReference>
<proteinExistence type="predicted"/>
<dbReference type="GO" id="GO:0016872">
    <property type="term" value="F:intramolecular lyase activity"/>
    <property type="evidence" value="ECO:0007669"/>
    <property type="project" value="InterPro"/>
</dbReference>
<keyword evidence="2" id="KW-1185">Reference proteome</keyword>
<dbReference type="PANTHER" id="PTHR47698">
    <property type="entry name" value="FATTY-ACID-BINDING PROTEIN 3, CHLOROPLASTIC"/>
    <property type="match status" value="1"/>
</dbReference>
<dbReference type="Gene3D" id="3.50.70.10">
    <property type="match status" value="1"/>
</dbReference>
<dbReference type="InterPro" id="IPR016087">
    <property type="entry name" value="Chalcone_isomerase"/>
</dbReference>
<reference evidence="1 2" key="1">
    <citation type="journal article" date="2016" name="ISME J.">
        <title>Integrated multi-omics analyses reveal the biochemical mechanisms and phylogenetic relevance of anaerobic androgen biodegradation in the environment.</title>
        <authorList>
            <person name="Yang F.C."/>
            <person name="Chen Y.L."/>
            <person name="Tang S.L."/>
            <person name="Yu C.P."/>
            <person name="Wang P.H."/>
            <person name="Ismail W."/>
            <person name="Wang C.H."/>
            <person name="Ding J.Y."/>
            <person name="Yang C.Y."/>
            <person name="Yang C.Y."/>
            <person name="Chiang Y.R."/>
        </authorList>
    </citation>
    <scope>NUCLEOTIDE SEQUENCE [LARGE SCALE GENOMIC DNA]</scope>
    <source>
        <strain evidence="1 2">DSM 13999</strain>
    </source>
</reference>
<evidence type="ECO:0000313" key="1">
    <source>
        <dbReference type="EMBL" id="KYC29477.1"/>
    </source>
</evidence>
<name>A0A656Z933_9PROT</name>
<dbReference type="InterPro" id="IPR016088">
    <property type="entry name" value="Chalcone_isomerase_3-sand"/>
</dbReference>
<evidence type="ECO:0000313" key="2">
    <source>
        <dbReference type="Proteomes" id="UP000243416"/>
    </source>
</evidence>